<organism evidence="2 3">
    <name type="scientific">Ditylenchus dipsaci</name>
    <dbReference type="NCBI Taxonomy" id="166011"/>
    <lineage>
        <taxon>Eukaryota</taxon>
        <taxon>Metazoa</taxon>
        <taxon>Ecdysozoa</taxon>
        <taxon>Nematoda</taxon>
        <taxon>Chromadorea</taxon>
        <taxon>Rhabditida</taxon>
        <taxon>Tylenchina</taxon>
        <taxon>Tylenchomorpha</taxon>
        <taxon>Sphaerularioidea</taxon>
        <taxon>Anguinidae</taxon>
        <taxon>Anguininae</taxon>
        <taxon>Ditylenchus</taxon>
    </lineage>
</organism>
<keyword evidence="1" id="KW-0472">Membrane</keyword>
<accession>A0A915E516</accession>
<proteinExistence type="predicted"/>
<evidence type="ECO:0000256" key="1">
    <source>
        <dbReference type="SAM" id="Phobius"/>
    </source>
</evidence>
<evidence type="ECO:0000313" key="3">
    <source>
        <dbReference type="WBParaSite" id="jg26268"/>
    </source>
</evidence>
<reference evidence="3" key="1">
    <citation type="submission" date="2022-11" db="UniProtKB">
        <authorList>
            <consortium name="WormBaseParasite"/>
        </authorList>
    </citation>
    <scope>IDENTIFICATION</scope>
</reference>
<dbReference type="WBParaSite" id="jg26268">
    <property type="protein sequence ID" value="jg26268"/>
    <property type="gene ID" value="jg26268"/>
</dbReference>
<sequence length="231" mass="26004">MYGHCDKLVESTNRAGLMIDQIYNGLMIVYAIVSSIYLYQRSLHHSHTDLFDVITTNVIDSVSAVLFVKSIVYKSYLGQPGANSSALLKFIPCLKKLPHFTCHPTTALKGSQLTWYYADKAVLHPTLVSAACEFFPVLLIVHHFVAGKAHKIAGKLVKKDMLYIWSRKISSQHTDAEQVAESKADMTIIYWCLVAVTLQLIVIVVFGCIDMRTSFWSGLRRIAYLVLNQVF</sequence>
<evidence type="ECO:0000313" key="2">
    <source>
        <dbReference type="Proteomes" id="UP000887574"/>
    </source>
</evidence>
<name>A0A915E516_9BILA</name>
<feature type="transmembrane region" description="Helical" evidence="1">
    <location>
        <begin position="21"/>
        <end position="39"/>
    </location>
</feature>
<keyword evidence="1" id="KW-1133">Transmembrane helix</keyword>
<protein>
    <submittedName>
        <fullName evidence="3">Uncharacterized protein</fullName>
    </submittedName>
</protein>
<keyword evidence="1" id="KW-0812">Transmembrane</keyword>
<keyword evidence="2" id="KW-1185">Reference proteome</keyword>
<dbReference type="AlphaFoldDB" id="A0A915E516"/>
<dbReference type="Proteomes" id="UP000887574">
    <property type="component" value="Unplaced"/>
</dbReference>
<feature type="transmembrane region" description="Helical" evidence="1">
    <location>
        <begin position="188"/>
        <end position="211"/>
    </location>
</feature>